<evidence type="ECO:0000259" key="12">
    <source>
        <dbReference type="SMART" id="SM00852"/>
    </source>
</evidence>
<sequence length="401" mass="43297">MPELLPFEEALKAIEDGASQLVASEAIPLMDSLNRIAAQDICAQQAVPAFDNSAMDGYAFCIEDWQSDKCFPVSQRIPAGYAPERLTPNTCARIFTGANIPTGANIVVMQEEADVSKQGVRFPFSKSNSPKQGDNIRPKGQDIQLGQTVLAKGTKITPMHIGLLSSLGLTELKVFKPLRVGILTTGDELVPAGHPLQKGQIYNSNGPMLMALVRHSGYVVANCLHAEDTSEATEKAITELLQCSDVILSSGGVSVGEEDHVKSILQKLGSVHLWKIAIKPGKPLVHATLSGIPFLGLPGNPSSTLVTYHWFARRLLAKSAGQSLTCDRPYPVVAGFSREKTIKRDEFIRVAIGDDGLAYAHPQQSSGALLAACESQGYLHIKAHSNVEYGNHYDFYPFTGF</sequence>
<dbReference type="PANTHER" id="PTHR10192">
    <property type="entry name" value="MOLYBDOPTERIN BIOSYNTHESIS PROTEIN"/>
    <property type="match status" value="1"/>
</dbReference>
<keyword evidence="14" id="KW-1185">Reference proteome</keyword>
<dbReference type="EC" id="2.10.1.1" evidence="11"/>
<dbReference type="InterPro" id="IPR036135">
    <property type="entry name" value="MoeA_linker/N_sf"/>
</dbReference>
<evidence type="ECO:0000256" key="7">
    <source>
        <dbReference type="ARBA" id="ARBA00022723"/>
    </source>
</evidence>
<name>A0A1A8TNY3_9GAMM</name>
<evidence type="ECO:0000313" key="14">
    <source>
        <dbReference type="Proteomes" id="UP000092544"/>
    </source>
</evidence>
<comment type="catalytic activity">
    <reaction evidence="10">
        <text>adenylyl-molybdopterin + molybdate = Mo-molybdopterin + AMP + H(+)</text>
        <dbReference type="Rhea" id="RHEA:35047"/>
        <dbReference type="ChEBI" id="CHEBI:15378"/>
        <dbReference type="ChEBI" id="CHEBI:36264"/>
        <dbReference type="ChEBI" id="CHEBI:62727"/>
        <dbReference type="ChEBI" id="CHEBI:71302"/>
        <dbReference type="ChEBI" id="CHEBI:456215"/>
        <dbReference type="EC" id="2.10.1.1"/>
    </reaction>
</comment>
<accession>A0A1A8TNY3</accession>
<reference evidence="13 14" key="1">
    <citation type="submission" date="2016-06" db="EMBL/GenBank/DDBJ databases">
        <authorList>
            <person name="Kjaerup R.B."/>
            <person name="Dalgaard T.S."/>
            <person name="Juul-Madsen H.R."/>
        </authorList>
    </citation>
    <scope>NUCLEOTIDE SEQUENCE [LARGE SCALE GENOMIC DNA]</scope>
    <source>
        <strain evidence="13 14">CECT 8886</strain>
    </source>
</reference>
<dbReference type="Gene3D" id="2.170.190.11">
    <property type="entry name" value="Molybdopterin biosynthesis moea protein, domain 3"/>
    <property type="match status" value="1"/>
</dbReference>
<dbReference type="STRING" id="1792290.MSP8886_03411"/>
<keyword evidence="6 11" id="KW-0808">Transferase</keyword>
<keyword evidence="8 11" id="KW-0460">Magnesium</keyword>
<evidence type="ECO:0000256" key="1">
    <source>
        <dbReference type="ARBA" id="ARBA00001946"/>
    </source>
</evidence>
<dbReference type="GO" id="GO:0006777">
    <property type="term" value="P:Mo-molybdopterin cofactor biosynthetic process"/>
    <property type="evidence" value="ECO:0007669"/>
    <property type="project" value="UniProtKB-UniRule"/>
</dbReference>
<dbReference type="Pfam" id="PF03453">
    <property type="entry name" value="MoeA_N"/>
    <property type="match status" value="1"/>
</dbReference>
<evidence type="ECO:0000256" key="6">
    <source>
        <dbReference type="ARBA" id="ARBA00022679"/>
    </source>
</evidence>
<evidence type="ECO:0000256" key="9">
    <source>
        <dbReference type="ARBA" id="ARBA00023150"/>
    </source>
</evidence>
<dbReference type="InterPro" id="IPR005111">
    <property type="entry name" value="MoeA_C_domain_IV"/>
</dbReference>
<evidence type="ECO:0000256" key="5">
    <source>
        <dbReference type="ARBA" id="ARBA00022505"/>
    </source>
</evidence>
<dbReference type="GO" id="GO:0061599">
    <property type="term" value="F:molybdopterin molybdotransferase activity"/>
    <property type="evidence" value="ECO:0007669"/>
    <property type="project" value="UniProtKB-UniRule"/>
</dbReference>
<comment type="cofactor">
    <cofactor evidence="1 11">
        <name>Mg(2+)</name>
        <dbReference type="ChEBI" id="CHEBI:18420"/>
    </cofactor>
</comment>
<dbReference type="InterPro" id="IPR036688">
    <property type="entry name" value="MoeA_C_domain_IV_sf"/>
</dbReference>
<comment type="pathway">
    <text evidence="3 11">Cofactor biosynthesis; molybdopterin biosynthesis.</text>
</comment>
<dbReference type="InterPro" id="IPR001453">
    <property type="entry name" value="MoaB/Mog_dom"/>
</dbReference>
<dbReference type="InterPro" id="IPR005110">
    <property type="entry name" value="MoeA_linker/N"/>
</dbReference>
<evidence type="ECO:0000256" key="11">
    <source>
        <dbReference type="RuleBase" id="RU365090"/>
    </source>
</evidence>
<keyword evidence="7 11" id="KW-0479">Metal-binding</keyword>
<comment type="function">
    <text evidence="2 11">Catalyzes the insertion of molybdate into adenylated molybdopterin with the concomitant release of AMP.</text>
</comment>
<dbReference type="PANTHER" id="PTHR10192:SF5">
    <property type="entry name" value="GEPHYRIN"/>
    <property type="match status" value="1"/>
</dbReference>
<evidence type="ECO:0000256" key="8">
    <source>
        <dbReference type="ARBA" id="ARBA00022842"/>
    </source>
</evidence>
<dbReference type="NCBIfam" id="TIGR00177">
    <property type="entry name" value="molyb_syn"/>
    <property type="match status" value="1"/>
</dbReference>
<dbReference type="Gene3D" id="3.40.980.10">
    <property type="entry name" value="MoaB/Mog-like domain"/>
    <property type="match status" value="1"/>
</dbReference>
<dbReference type="Gene3D" id="2.40.340.10">
    <property type="entry name" value="MoeA, C-terminal, domain IV"/>
    <property type="match status" value="1"/>
</dbReference>
<evidence type="ECO:0000256" key="10">
    <source>
        <dbReference type="ARBA" id="ARBA00047317"/>
    </source>
</evidence>
<dbReference type="FunFam" id="3.40.980.10:FF:000004">
    <property type="entry name" value="Molybdopterin molybdenumtransferase"/>
    <property type="match status" value="1"/>
</dbReference>
<gene>
    <name evidence="13" type="primary">moeA</name>
    <name evidence="13" type="ORF">MSP8886_03411</name>
</gene>
<evidence type="ECO:0000256" key="3">
    <source>
        <dbReference type="ARBA" id="ARBA00005046"/>
    </source>
</evidence>
<dbReference type="EMBL" id="FLOB01000010">
    <property type="protein sequence ID" value="SBS35574.1"/>
    <property type="molecule type" value="Genomic_DNA"/>
</dbReference>
<keyword evidence="9 11" id="KW-0501">Molybdenum cofactor biosynthesis</keyword>
<dbReference type="InterPro" id="IPR038987">
    <property type="entry name" value="MoeA-like"/>
</dbReference>
<dbReference type="InterPro" id="IPR036425">
    <property type="entry name" value="MoaB/Mog-like_dom_sf"/>
</dbReference>
<evidence type="ECO:0000313" key="13">
    <source>
        <dbReference type="EMBL" id="SBS35574.1"/>
    </source>
</evidence>
<comment type="similarity">
    <text evidence="4 11">Belongs to the MoeA family.</text>
</comment>
<evidence type="ECO:0000256" key="4">
    <source>
        <dbReference type="ARBA" id="ARBA00010763"/>
    </source>
</evidence>
<dbReference type="GO" id="GO:0046872">
    <property type="term" value="F:metal ion binding"/>
    <property type="evidence" value="ECO:0007669"/>
    <property type="project" value="UniProtKB-UniRule"/>
</dbReference>
<dbReference type="SUPFAM" id="SSF63867">
    <property type="entry name" value="MoeA C-terminal domain-like"/>
    <property type="match status" value="1"/>
</dbReference>
<protein>
    <recommendedName>
        <fullName evidence="11">Molybdopterin molybdenumtransferase</fullName>
        <ecNumber evidence="11">2.10.1.1</ecNumber>
    </recommendedName>
</protein>
<feature type="domain" description="MoaB/Mog" evidence="12">
    <location>
        <begin position="181"/>
        <end position="318"/>
    </location>
</feature>
<organism evidence="13 14">
    <name type="scientific">Marinomonas spartinae</name>
    <dbReference type="NCBI Taxonomy" id="1792290"/>
    <lineage>
        <taxon>Bacteria</taxon>
        <taxon>Pseudomonadati</taxon>
        <taxon>Pseudomonadota</taxon>
        <taxon>Gammaproteobacteria</taxon>
        <taxon>Oceanospirillales</taxon>
        <taxon>Oceanospirillaceae</taxon>
        <taxon>Marinomonas</taxon>
    </lineage>
</organism>
<dbReference type="AlphaFoldDB" id="A0A1A8TNY3"/>
<dbReference type="SUPFAM" id="SSF53218">
    <property type="entry name" value="Molybdenum cofactor biosynthesis proteins"/>
    <property type="match status" value="1"/>
</dbReference>
<dbReference type="Gene3D" id="3.90.105.10">
    <property type="entry name" value="Molybdopterin biosynthesis moea protein, domain 2"/>
    <property type="match status" value="1"/>
</dbReference>
<dbReference type="SUPFAM" id="SSF63882">
    <property type="entry name" value="MoeA N-terminal region -like"/>
    <property type="match status" value="1"/>
</dbReference>
<dbReference type="RefSeq" id="WP_067018613.1">
    <property type="nucleotide sequence ID" value="NZ_FLOB01000010.1"/>
</dbReference>
<dbReference type="GO" id="GO:0005829">
    <property type="term" value="C:cytosol"/>
    <property type="evidence" value="ECO:0007669"/>
    <property type="project" value="TreeGrafter"/>
</dbReference>
<dbReference type="CDD" id="cd00887">
    <property type="entry name" value="MoeA"/>
    <property type="match status" value="1"/>
</dbReference>
<evidence type="ECO:0000256" key="2">
    <source>
        <dbReference type="ARBA" id="ARBA00002901"/>
    </source>
</evidence>
<dbReference type="UniPathway" id="UPA00344"/>
<proteinExistence type="inferred from homology"/>
<dbReference type="SMART" id="SM00852">
    <property type="entry name" value="MoCF_biosynth"/>
    <property type="match status" value="1"/>
</dbReference>
<dbReference type="Pfam" id="PF03454">
    <property type="entry name" value="MoeA_C"/>
    <property type="match status" value="1"/>
</dbReference>
<keyword evidence="5 11" id="KW-0500">Molybdenum</keyword>
<dbReference type="Proteomes" id="UP000092544">
    <property type="component" value="Unassembled WGS sequence"/>
</dbReference>
<dbReference type="Pfam" id="PF00994">
    <property type="entry name" value="MoCF_biosynth"/>
    <property type="match status" value="1"/>
</dbReference>
<dbReference type="OrthoDB" id="9804758at2"/>